<gene>
    <name evidence="8" type="ORF">ACFO3D_08530</name>
</gene>
<comment type="caution">
    <text evidence="8">The sequence shown here is derived from an EMBL/GenBank/DDBJ whole genome shotgun (WGS) entry which is preliminary data.</text>
</comment>
<comment type="similarity">
    <text evidence="2">Belongs to the TerC family.</text>
</comment>
<organism evidence="8 9">
    <name type="scientific">Virgibacillus kekensis</name>
    <dbReference type="NCBI Taxonomy" id="202261"/>
    <lineage>
        <taxon>Bacteria</taxon>
        <taxon>Bacillati</taxon>
        <taxon>Bacillota</taxon>
        <taxon>Bacilli</taxon>
        <taxon>Bacillales</taxon>
        <taxon>Bacillaceae</taxon>
        <taxon>Virgibacillus</taxon>
    </lineage>
</organism>
<dbReference type="EMBL" id="JBHSFU010000004">
    <property type="protein sequence ID" value="MFC4558258.1"/>
    <property type="molecule type" value="Genomic_DNA"/>
</dbReference>
<feature type="transmembrane region" description="Helical" evidence="7">
    <location>
        <begin position="69"/>
        <end position="85"/>
    </location>
</feature>
<feature type="transmembrane region" description="Helical" evidence="7">
    <location>
        <begin position="156"/>
        <end position="178"/>
    </location>
</feature>
<keyword evidence="5 7" id="KW-0472">Membrane</keyword>
<evidence type="ECO:0000313" key="9">
    <source>
        <dbReference type="Proteomes" id="UP001595989"/>
    </source>
</evidence>
<dbReference type="Pfam" id="PF03741">
    <property type="entry name" value="TerC"/>
    <property type="match status" value="1"/>
</dbReference>
<dbReference type="RefSeq" id="WP_390294794.1">
    <property type="nucleotide sequence ID" value="NZ_JBHSFU010000004.1"/>
</dbReference>
<evidence type="ECO:0000256" key="5">
    <source>
        <dbReference type="ARBA" id="ARBA00023136"/>
    </source>
</evidence>
<proteinExistence type="inferred from homology"/>
<feature type="compositionally biased region" description="Basic and acidic residues" evidence="6">
    <location>
        <begin position="259"/>
        <end position="272"/>
    </location>
</feature>
<dbReference type="InterPro" id="IPR022493">
    <property type="entry name" value="CHP03716_TM_YkoY"/>
</dbReference>
<name>A0ABV9DIQ8_9BACI</name>
<feature type="transmembrane region" description="Helical" evidence="7">
    <location>
        <begin position="123"/>
        <end position="144"/>
    </location>
</feature>
<keyword evidence="9" id="KW-1185">Reference proteome</keyword>
<dbReference type="InterPro" id="IPR005496">
    <property type="entry name" value="Integral_membrane_TerC"/>
</dbReference>
<keyword evidence="4 7" id="KW-1133">Transmembrane helix</keyword>
<accession>A0ABV9DIQ8</accession>
<dbReference type="PANTHER" id="PTHR30238:SF4">
    <property type="entry name" value="SLL1022 PROTEIN"/>
    <property type="match status" value="1"/>
</dbReference>
<dbReference type="Proteomes" id="UP001595989">
    <property type="component" value="Unassembled WGS sequence"/>
</dbReference>
<feature type="transmembrane region" description="Helical" evidence="7">
    <location>
        <begin position="6"/>
        <end position="32"/>
    </location>
</feature>
<evidence type="ECO:0000256" key="4">
    <source>
        <dbReference type="ARBA" id="ARBA00022989"/>
    </source>
</evidence>
<dbReference type="NCBIfam" id="TIGR03716">
    <property type="entry name" value="R_switched_YkoY"/>
    <property type="match status" value="1"/>
</dbReference>
<feature type="transmembrane region" description="Helical" evidence="7">
    <location>
        <begin position="190"/>
        <end position="209"/>
    </location>
</feature>
<reference evidence="9" key="1">
    <citation type="journal article" date="2019" name="Int. J. Syst. Evol. Microbiol.">
        <title>The Global Catalogue of Microorganisms (GCM) 10K type strain sequencing project: providing services to taxonomists for standard genome sequencing and annotation.</title>
        <authorList>
            <consortium name="The Broad Institute Genomics Platform"/>
            <consortium name="The Broad Institute Genome Sequencing Center for Infectious Disease"/>
            <person name="Wu L."/>
            <person name="Ma J."/>
        </authorList>
    </citation>
    <scope>NUCLEOTIDE SEQUENCE [LARGE SCALE GENOMIC DNA]</scope>
    <source>
        <strain evidence="9">CGMCC 4.7426</strain>
    </source>
</reference>
<feature type="region of interest" description="Disordered" evidence="6">
    <location>
        <begin position="252"/>
        <end position="272"/>
    </location>
</feature>
<evidence type="ECO:0000256" key="7">
    <source>
        <dbReference type="SAM" id="Phobius"/>
    </source>
</evidence>
<keyword evidence="3 7" id="KW-0812">Transmembrane</keyword>
<evidence type="ECO:0000256" key="3">
    <source>
        <dbReference type="ARBA" id="ARBA00022692"/>
    </source>
</evidence>
<feature type="transmembrane region" description="Helical" evidence="7">
    <location>
        <begin position="229"/>
        <end position="246"/>
    </location>
</feature>
<comment type="subcellular location">
    <subcellularLocation>
        <location evidence="1">Membrane</location>
        <topology evidence="1">Multi-pass membrane protein</topology>
    </subcellularLocation>
</comment>
<protein>
    <submittedName>
        <fullName evidence="8">TerC family protein</fullName>
    </submittedName>
</protein>
<dbReference type="PANTHER" id="PTHR30238">
    <property type="entry name" value="MEMBRANE BOUND PREDICTED REDOX MODULATOR"/>
    <property type="match status" value="1"/>
</dbReference>
<evidence type="ECO:0000313" key="8">
    <source>
        <dbReference type="EMBL" id="MFC4558258.1"/>
    </source>
</evidence>
<evidence type="ECO:0000256" key="2">
    <source>
        <dbReference type="ARBA" id="ARBA00007511"/>
    </source>
</evidence>
<sequence>MELWLEYGWALLVIIGLEGLLSADNALVMGVIVKNLPEKKRKKALFYGIAGAFVFRFAALFAISFVMNIWQVQAAGALYLIYLGVKSIIKDKKKDENDDESGSSVNEDQSLWKAIFKVELTDIAFAIDSILAAVAITVSLPSTPLPKFGGMDGGKFAVVFIGMMIGLAFIRVAATYVVKFMKKYPILEKAAFIIVAWVGVKLAVHVLAHPDVKWGLLTESFTHSIWWKVTFWGVMGLIVLISVVMAKKRGPIEQDDDKEDSHNDDEANSDKV</sequence>
<evidence type="ECO:0000256" key="1">
    <source>
        <dbReference type="ARBA" id="ARBA00004141"/>
    </source>
</evidence>
<evidence type="ECO:0000256" key="6">
    <source>
        <dbReference type="SAM" id="MobiDB-lite"/>
    </source>
</evidence>
<feature type="transmembrane region" description="Helical" evidence="7">
    <location>
        <begin position="44"/>
        <end position="63"/>
    </location>
</feature>